<comment type="similarity">
    <text evidence="1">Belongs to the iron/ascorbate-dependent oxidoreductase family.</text>
</comment>
<dbReference type="GO" id="GO:0016491">
    <property type="term" value="F:oxidoreductase activity"/>
    <property type="evidence" value="ECO:0007669"/>
    <property type="project" value="UniProtKB-KW"/>
</dbReference>
<reference evidence="4" key="1">
    <citation type="submission" date="2021-05" db="EMBL/GenBank/DDBJ databases">
        <title>The genome of the haptophyte Pavlova lutheri (Diacronema luteri, Pavlovales) - a model for lipid biosynthesis in eukaryotic algae.</title>
        <authorList>
            <person name="Hulatt C.J."/>
            <person name="Posewitz M.C."/>
        </authorList>
    </citation>
    <scope>NUCLEOTIDE SEQUENCE</scope>
    <source>
        <strain evidence="4">NIVA-4/92</strain>
    </source>
</reference>
<evidence type="ECO:0000313" key="5">
    <source>
        <dbReference type="Proteomes" id="UP000751190"/>
    </source>
</evidence>
<dbReference type="OrthoDB" id="204524at2759"/>
<dbReference type="GO" id="GO:0046872">
    <property type="term" value="F:metal ion binding"/>
    <property type="evidence" value="ECO:0007669"/>
    <property type="project" value="UniProtKB-KW"/>
</dbReference>
<dbReference type="PROSITE" id="PS51471">
    <property type="entry name" value="FE2OG_OXY"/>
    <property type="match status" value="1"/>
</dbReference>
<dbReference type="InterPro" id="IPR005123">
    <property type="entry name" value="Oxoglu/Fe-dep_dioxygenase_dom"/>
</dbReference>
<sequence length="346" mass="37277">MSRASRRAVALYAARALRIAVATFAVALASAPSAATAPAQTDGLLLLPSAFSRAECGRIIAQLTRDAQPERDVRVHASVSRTNHWGRAPASGEYDWIFARLLALLPEPQRRELWGFELGTPGARLVRAFAERVDFVLLHEFGPGDFFDWHVDTKPNDRTARTVNVNVMLSPPSDFSGGELRVGTATVRATQGDVTCYPAALPHRVEDIGSGGRFTLVIAVRAPADEARQHSGYWRLAHANHETLRTAAGFAATPKLHLVRAEWLAAQGDEAAADDAYADGYACSAEAPAYARRFSEDGARLLAGGDARAALQHFTMAVRVDPTVAAYGTARDQLAARLSVERSSAH</sequence>
<keyword evidence="5" id="KW-1185">Reference proteome</keyword>
<dbReference type="EMBL" id="JAGTXO010000004">
    <property type="protein sequence ID" value="KAG8468754.1"/>
    <property type="molecule type" value="Genomic_DNA"/>
</dbReference>
<dbReference type="SUPFAM" id="SSF51197">
    <property type="entry name" value="Clavaminate synthase-like"/>
    <property type="match status" value="1"/>
</dbReference>
<organism evidence="4 5">
    <name type="scientific">Diacronema lutheri</name>
    <name type="common">Unicellular marine alga</name>
    <name type="synonym">Monochrysis lutheri</name>
    <dbReference type="NCBI Taxonomy" id="2081491"/>
    <lineage>
        <taxon>Eukaryota</taxon>
        <taxon>Haptista</taxon>
        <taxon>Haptophyta</taxon>
        <taxon>Pavlovophyceae</taxon>
        <taxon>Pavlovales</taxon>
        <taxon>Pavlovaceae</taxon>
        <taxon>Diacronema</taxon>
    </lineage>
</organism>
<keyword evidence="1" id="KW-0408">Iron</keyword>
<feature type="domain" description="Fe2OG dioxygenase" evidence="3">
    <location>
        <begin position="132"/>
        <end position="222"/>
    </location>
</feature>
<dbReference type="Proteomes" id="UP000751190">
    <property type="component" value="Unassembled WGS sequence"/>
</dbReference>
<evidence type="ECO:0000259" key="3">
    <source>
        <dbReference type="PROSITE" id="PS51471"/>
    </source>
</evidence>
<keyword evidence="2" id="KW-0732">Signal</keyword>
<name>A0A8J5XZE0_DIALT</name>
<keyword evidence="1" id="KW-0479">Metal-binding</keyword>
<dbReference type="AlphaFoldDB" id="A0A8J5XZE0"/>
<dbReference type="OMA" id="DWHVDTK"/>
<dbReference type="InterPro" id="IPR044862">
    <property type="entry name" value="Pro_4_hyd_alph_FE2OG_OXY"/>
</dbReference>
<evidence type="ECO:0000256" key="2">
    <source>
        <dbReference type="SAM" id="SignalP"/>
    </source>
</evidence>
<accession>A0A8J5XZE0</accession>
<protein>
    <recommendedName>
        <fullName evidence="3">Fe2OG dioxygenase domain-containing protein</fullName>
    </recommendedName>
</protein>
<gene>
    <name evidence="4" type="ORF">KFE25_013837</name>
</gene>
<proteinExistence type="inferred from homology"/>
<dbReference type="Pfam" id="PF13640">
    <property type="entry name" value="2OG-FeII_Oxy_3"/>
    <property type="match status" value="1"/>
</dbReference>
<feature type="chain" id="PRO_5035310847" description="Fe2OG dioxygenase domain-containing protein" evidence="2">
    <location>
        <begin position="30"/>
        <end position="346"/>
    </location>
</feature>
<feature type="signal peptide" evidence="2">
    <location>
        <begin position="1"/>
        <end position="29"/>
    </location>
</feature>
<evidence type="ECO:0000256" key="1">
    <source>
        <dbReference type="RuleBase" id="RU003682"/>
    </source>
</evidence>
<evidence type="ECO:0000313" key="4">
    <source>
        <dbReference type="EMBL" id="KAG8468754.1"/>
    </source>
</evidence>
<dbReference type="Gene3D" id="2.60.120.620">
    <property type="entry name" value="q2cbj1_9rhob like domain"/>
    <property type="match status" value="1"/>
</dbReference>
<keyword evidence="1" id="KW-0560">Oxidoreductase</keyword>
<comment type="caution">
    <text evidence="4">The sequence shown here is derived from an EMBL/GenBank/DDBJ whole genome shotgun (WGS) entry which is preliminary data.</text>
</comment>